<reference evidence="5 6" key="1">
    <citation type="journal article" date="2006" name="Nature">
        <title>Global trends of whole-genome duplications revealed by the ciliate Paramecium tetraurelia.</title>
        <authorList>
            <consortium name="Genoscope"/>
            <person name="Aury J.-M."/>
            <person name="Jaillon O."/>
            <person name="Duret L."/>
            <person name="Noel B."/>
            <person name="Jubin C."/>
            <person name="Porcel B.M."/>
            <person name="Segurens B."/>
            <person name="Daubin V."/>
            <person name="Anthouard V."/>
            <person name="Aiach N."/>
            <person name="Arnaiz O."/>
            <person name="Billaut A."/>
            <person name="Beisson J."/>
            <person name="Blanc I."/>
            <person name="Bouhouche K."/>
            <person name="Camara F."/>
            <person name="Duharcourt S."/>
            <person name="Guigo R."/>
            <person name="Gogendeau D."/>
            <person name="Katinka M."/>
            <person name="Keller A.-M."/>
            <person name="Kissmehl R."/>
            <person name="Klotz C."/>
            <person name="Koll F."/>
            <person name="Le Moue A."/>
            <person name="Lepere C."/>
            <person name="Malinsky S."/>
            <person name="Nowacki M."/>
            <person name="Nowak J.K."/>
            <person name="Plattner H."/>
            <person name="Poulain J."/>
            <person name="Ruiz F."/>
            <person name="Serrano V."/>
            <person name="Zagulski M."/>
            <person name="Dessen P."/>
            <person name="Betermier M."/>
            <person name="Weissenbach J."/>
            <person name="Scarpelli C."/>
            <person name="Schachter V."/>
            <person name="Sperling L."/>
            <person name="Meyer E."/>
            <person name="Cohen J."/>
            <person name="Wincker P."/>
        </authorList>
    </citation>
    <scope>NUCLEOTIDE SEQUENCE [LARGE SCALE GENOMIC DNA]</scope>
    <source>
        <strain evidence="5 6">Stock d4-2</strain>
    </source>
</reference>
<feature type="region of interest" description="Disordered" evidence="3">
    <location>
        <begin position="315"/>
        <end position="338"/>
    </location>
</feature>
<dbReference type="GO" id="GO:0005524">
    <property type="term" value="F:ATP binding"/>
    <property type="evidence" value="ECO:0007669"/>
    <property type="project" value="InterPro"/>
</dbReference>
<dbReference type="GO" id="GO:0007165">
    <property type="term" value="P:signal transduction"/>
    <property type="evidence" value="ECO:0000318"/>
    <property type="project" value="GO_Central"/>
</dbReference>
<sequence>MKKLPSTYLEPKIFDNKYIIKNQLSSGSFGVVYLAIHKITREEVAVKLEKGEHETLDREVYLLTKLQGIQGITKLYWFGAEQNYNVMVVELLGKDLGYYSRTYKQLSLKTGLQLLDQLLTTFKLVHSRGIVHRDLKPENIMMGKQNTSIAYLVDFGVSKLILDKGKHMQSPFKDRKSFIGTTRYASIAAHKGFEISRKDDLESMMYVIIYLILGKLPWQNLQNIGDKDRTVAVGEVKMSTTIETLCKELPIQFVDYLKYLKNLGFEDQPDYDMLKTLMKQCSNPNTYDNQFEWSDKQQNKDSVLEVKVQGSFLAVPGNDGAQRSNTKKQSNISNLGSSSSNVVKYVPSFQDAVQLKQSSQAPIKIAASQPHMDFNLHSETVDFEDIEENMSNHPTLEQKYLNLSGFDAKFKDEKMKLSRSAINVFDQ</sequence>
<keyword evidence="6" id="KW-1185">Reference proteome</keyword>
<dbReference type="PANTHER" id="PTHR11909">
    <property type="entry name" value="CASEIN KINASE-RELATED"/>
    <property type="match status" value="1"/>
</dbReference>
<gene>
    <name evidence="5" type="ORF">GSPATT00036032001</name>
</gene>
<evidence type="ECO:0000259" key="4">
    <source>
        <dbReference type="PROSITE" id="PS50011"/>
    </source>
</evidence>
<dbReference type="SMART" id="SM00220">
    <property type="entry name" value="S_TKc"/>
    <property type="match status" value="1"/>
</dbReference>
<dbReference type="CDD" id="cd14016">
    <property type="entry name" value="STKc_CK1"/>
    <property type="match status" value="1"/>
</dbReference>
<organism evidence="5 6">
    <name type="scientific">Paramecium tetraurelia</name>
    <dbReference type="NCBI Taxonomy" id="5888"/>
    <lineage>
        <taxon>Eukaryota</taxon>
        <taxon>Sar</taxon>
        <taxon>Alveolata</taxon>
        <taxon>Ciliophora</taxon>
        <taxon>Intramacronucleata</taxon>
        <taxon>Oligohymenophorea</taxon>
        <taxon>Peniculida</taxon>
        <taxon>Parameciidae</taxon>
        <taxon>Paramecium</taxon>
    </lineage>
</organism>
<evidence type="ECO:0000256" key="2">
    <source>
        <dbReference type="ARBA" id="ARBA00023860"/>
    </source>
</evidence>
<evidence type="ECO:0000256" key="1">
    <source>
        <dbReference type="ARBA" id="ARBA00012513"/>
    </source>
</evidence>
<protein>
    <recommendedName>
        <fullName evidence="2">Casein kinase I</fullName>
        <ecNumber evidence="1">2.7.11.1</ecNumber>
    </recommendedName>
</protein>
<dbReference type="EC" id="2.7.11.1" evidence="1"/>
<dbReference type="eggNOG" id="KOG1164">
    <property type="taxonomic scope" value="Eukaryota"/>
</dbReference>
<dbReference type="STRING" id="5888.A0C7Y4"/>
<proteinExistence type="predicted"/>
<dbReference type="GeneID" id="5020083"/>
<dbReference type="SUPFAM" id="SSF56112">
    <property type="entry name" value="Protein kinase-like (PK-like)"/>
    <property type="match status" value="1"/>
</dbReference>
<dbReference type="RefSeq" id="XP_001434298.1">
    <property type="nucleotide sequence ID" value="XM_001434261.1"/>
</dbReference>
<dbReference type="OrthoDB" id="292895at2759"/>
<accession>A0C7Y4</accession>
<dbReference type="GO" id="GO:0005634">
    <property type="term" value="C:nucleus"/>
    <property type="evidence" value="ECO:0000318"/>
    <property type="project" value="GO_Central"/>
</dbReference>
<evidence type="ECO:0000313" key="5">
    <source>
        <dbReference type="EMBL" id="CAK66901.1"/>
    </source>
</evidence>
<dbReference type="InterPro" id="IPR050235">
    <property type="entry name" value="CK1_Ser-Thr_kinase"/>
</dbReference>
<dbReference type="Pfam" id="PF00069">
    <property type="entry name" value="Pkinase"/>
    <property type="match status" value="1"/>
</dbReference>
<dbReference type="InParanoid" id="A0C7Y4"/>
<evidence type="ECO:0000256" key="3">
    <source>
        <dbReference type="SAM" id="MobiDB-lite"/>
    </source>
</evidence>
<dbReference type="Gene3D" id="1.10.510.10">
    <property type="entry name" value="Transferase(Phosphotransferase) domain 1"/>
    <property type="match status" value="1"/>
</dbReference>
<feature type="domain" description="Protein kinase" evidence="4">
    <location>
        <begin position="18"/>
        <end position="286"/>
    </location>
</feature>
<dbReference type="InterPro" id="IPR008271">
    <property type="entry name" value="Ser/Thr_kinase_AS"/>
</dbReference>
<dbReference type="PROSITE" id="PS00108">
    <property type="entry name" value="PROTEIN_KINASE_ST"/>
    <property type="match status" value="1"/>
</dbReference>
<dbReference type="FunFam" id="1.10.510.10:FF:001088">
    <property type="entry name" value="Uncharacterized protein"/>
    <property type="match status" value="1"/>
</dbReference>
<dbReference type="PROSITE" id="PS50011">
    <property type="entry name" value="PROTEIN_KINASE_DOM"/>
    <property type="match status" value="1"/>
</dbReference>
<dbReference type="OMA" id="VKMSTTI"/>
<name>A0C7Y4_PARTE</name>
<dbReference type="KEGG" id="ptm:GSPATT00036032001"/>
<dbReference type="GO" id="GO:0005737">
    <property type="term" value="C:cytoplasm"/>
    <property type="evidence" value="ECO:0000318"/>
    <property type="project" value="GO_Central"/>
</dbReference>
<evidence type="ECO:0000313" key="6">
    <source>
        <dbReference type="Proteomes" id="UP000000600"/>
    </source>
</evidence>
<dbReference type="HOGENOM" id="CLU_019279_2_7_1"/>
<dbReference type="InterPro" id="IPR011009">
    <property type="entry name" value="Kinase-like_dom_sf"/>
</dbReference>
<dbReference type="GO" id="GO:0004674">
    <property type="term" value="F:protein serine/threonine kinase activity"/>
    <property type="evidence" value="ECO:0000318"/>
    <property type="project" value="GO_Central"/>
</dbReference>
<dbReference type="GO" id="GO:0006897">
    <property type="term" value="P:endocytosis"/>
    <property type="evidence" value="ECO:0000318"/>
    <property type="project" value="GO_Central"/>
</dbReference>
<dbReference type="InterPro" id="IPR000719">
    <property type="entry name" value="Prot_kinase_dom"/>
</dbReference>
<dbReference type="AlphaFoldDB" id="A0C7Y4"/>
<dbReference type="EMBL" id="CT868048">
    <property type="protein sequence ID" value="CAK66901.1"/>
    <property type="molecule type" value="Genomic_DNA"/>
</dbReference>
<dbReference type="Proteomes" id="UP000000600">
    <property type="component" value="Unassembled WGS sequence"/>
</dbReference>